<evidence type="ECO:0000313" key="3">
    <source>
        <dbReference type="Proteomes" id="UP000054928"/>
    </source>
</evidence>
<evidence type="ECO:0000313" key="2">
    <source>
        <dbReference type="EMBL" id="CEG47832.1"/>
    </source>
</evidence>
<dbReference type="GeneID" id="59052884"/>
<reference evidence="3" key="1">
    <citation type="submission" date="2014-09" db="EMBL/GenBank/DDBJ databases">
        <authorList>
            <person name="Sharma Rahul"/>
            <person name="Thines Marco"/>
        </authorList>
    </citation>
    <scope>NUCLEOTIDE SEQUENCE [LARGE SCALE GENOMIC DNA]</scope>
</reference>
<evidence type="ECO:0000256" key="1">
    <source>
        <dbReference type="SAM" id="Phobius"/>
    </source>
</evidence>
<organism evidence="2 3">
    <name type="scientific">Plasmopara halstedii</name>
    <name type="common">Downy mildew of sunflower</name>
    <dbReference type="NCBI Taxonomy" id="4781"/>
    <lineage>
        <taxon>Eukaryota</taxon>
        <taxon>Sar</taxon>
        <taxon>Stramenopiles</taxon>
        <taxon>Oomycota</taxon>
        <taxon>Peronosporomycetes</taxon>
        <taxon>Peronosporales</taxon>
        <taxon>Peronosporaceae</taxon>
        <taxon>Plasmopara</taxon>
    </lineage>
</organism>
<keyword evidence="1" id="KW-1133">Transmembrane helix</keyword>
<keyword evidence="3" id="KW-1185">Reference proteome</keyword>
<dbReference type="Proteomes" id="UP000054928">
    <property type="component" value="Unassembled WGS sequence"/>
</dbReference>
<dbReference type="AlphaFoldDB" id="A0A0P1AZD9"/>
<protein>
    <submittedName>
        <fullName evidence="2">Uncharacterized protein</fullName>
    </submittedName>
</protein>
<accession>A0A0P1AZD9</accession>
<feature type="transmembrane region" description="Helical" evidence="1">
    <location>
        <begin position="41"/>
        <end position="62"/>
    </location>
</feature>
<sequence>MLRSKFVVALSATPSQKVLNILQLSSYQTVMYSISCHFFLSFSYAAILLGNTSITEFIPFFFKLRLAQVSRRSSQDFIENYCNHI</sequence>
<name>A0A0P1AZD9_PLAHL</name>
<dbReference type="RefSeq" id="XP_036263426.1">
    <property type="nucleotide sequence ID" value="XM_036407176.1"/>
</dbReference>
<dbReference type="EMBL" id="CCYD01002864">
    <property type="protein sequence ID" value="CEG47832.1"/>
    <property type="molecule type" value="Genomic_DNA"/>
</dbReference>
<keyword evidence="1" id="KW-0472">Membrane</keyword>
<keyword evidence="1" id="KW-0812">Transmembrane</keyword>
<proteinExistence type="predicted"/>